<dbReference type="SUPFAM" id="SSF56954">
    <property type="entry name" value="Outer membrane efflux proteins (OEP)"/>
    <property type="match status" value="1"/>
</dbReference>
<dbReference type="EMBL" id="PZKL01000045">
    <property type="protein sequence ID" value="PTH78970.1"/>
    <property type="molecule type" value="Genomic_DNA"/>
</dbReference>
<comment type="caution">
    <text evidence="3">The sequence shown here is derived from an EMBL/GenBank/DDBJ whole genome shotgun (WGS) entry which is preliminary data.</text>
</comment>
<dbReference type="Gene3D" id="1.20.1600.10">
    <property type="entry name" value="Outer membrane efflux proteins (OEP)"/>
    <property type="match status" value="1"/>
</dbReference>
<dbReference type="NCBIfam" id="TIGR01845">
    <property type="entry name" value="outer_NodT"/>
    <property type="match status" value="1"/>
</dbReference>
<protein>
    <submittedName>
        <fullName evidence="3">Transporter</fullName>
    </submittedName>
</protein>
<accession>A0A2T4MWK1</accession>
<dbReference type="InterPro" id="IPR010131">
    <property type="entry name" value="MdtP/NodT-like"/>
</dbReference>
<comment type="subcellular location">
    <subcellularLocation>
        <location evidence="2">Cell outer membrane</location>
        <topology evidence="2">Lipid-anchor</topology>
    </subcellularLocation>
</comment>
<evidence type="ECO:0000256" key="2">
    <source>
        <dbReference type="RuleBase" id="RU362097"/>
    </source>
</evidence>
<dbReference type="Pfam" id="PF02321">
    <property type="entry name" value="OEP"/>
    <property type="match status" value="2"/>
</dbReference>
<dbReference type="Gene3D" id="2.20.200.10">
    <property type="entry name" value="Outer membrane efflux proteins (OEP)"/>
    <property type="match status" value="1"/>
</dbReference>
<dbReference type="AlphaFoldDB" id="A0A2T4MWK1"/>
<keyword evidence="2" id="KW-0812">Transmembrane</keyword>
<keyword evidence="2" id="KW-0449">Lipoprotein</keyword>
<sequence>MRHCMFAKKAKIAIAVVGAIMMTGCINLKPDMPVADANVPLDFSKNKDGVIDLSSVERLNWNELFDDEALNQLIQSALENNRDMRISLMNVEKVYAQYGVVSADGLPKIGIGAGGTIGEAGGQKSKQFSGNIGITSFELDLFGKTKSLSDAAWHELNAQGHMAWASEVALVTEVAGRYMSLGANQEQLFIAQETLETRRSSLSIMEKKHKAGVSSDIDIAQEKASLHSAEVDVARYQGLVEKDKHALALLVGSEIDENLLPDGIVDPMNADFDFPSDARSSSLLLRPDIVSAEEVLKAKNANIGAARAAFFPSIRLTTSAGTASDELFNLFGSGSGTWSFSPQVNLPIFAGGGLMASLRAAEVDERIALASYEKSIQTAFAEVSDVISMGDSLEKQARSQYDLLVAASNAAKLAKVRYDMGKDSYLQQLDAERTRYAAQKAMIDIELAEMQNRLAFYKVLGGYVNKTI</sequence>
<name>A0A2T4MWK1_AERVE</name>
<dbReference type="PROSITE" id="PS51257">
    <property type="entry name" value="PROKAR_LIPOPROTEIN"/>
    <property type="match status" value="1"/>
</dbReference>
<proteinExistence type="inferred from homology"/>
<gene>
    <name evidence="3" type="ORF">DAA48_21260</name>
</gene>
<dbReference type="PANTHER" id="PTHR30203:SF32">
    <property type="entry name" value="CATION EFFLUX SYSTEM PROTEIN CUSC"/>
    <property type="match status" value="1"/>
</dbReference>
<comment type="similarity">
    <text evidence="1 2">Belongs to the outer membrane factor (OMF) (TC 1.B.17) family.</text>
</comment>
<organism evidence="3 4">
    <name type="scientific">Aeromonas veronii</name>
    <dbReference type="NCBI Taxonomy" id="654"/>
    <lineage>
        <taxon>Bacteria</taxon>
        <taxon>Pseudomonadati</taxon>
        <taxon>Pseudomonadota</taxon>
        <taxon>Gammaproteobacteria</taxon>
        <taxon>Aeromonadales</taxon>
        <taxon>Aeromonadaceae</taxon>
        <taxon>Aeromonas</taxon>
    </lineage>
</organism>
<evidence type="ECO:0000256" key="1">
    <source>
        <dbReference type="ARBA" id="ARBA00007613"/>
    </source>
</evidence>
<keyword evidence="2" id="KW-0472">Membrane</keyword>
<reference evidence="3 4" key="1">
    <citation type="submission" date="2018-03" db="EMBL/GenBank/DDBJ databases">
        <title>Aeromonas veronii whole genome sequencing and analysis.</title>
        <authorList>
            <person name="Xie H."/>
            <person name="Liu T."/>
            <person name="Wang K."/>
        </authorList>
    </citation>
    <scope>NUCLEOTIDE SEQUENCE [LARGE SCALE GENOMIC DNA]</scope>
    <source>
        <strain evidence="3 4">XH.VA.1</strain>
    </source>
</reference>
<dbReference type="PANTHER" id="PTHR30203">
    <property type="entry name" value="OUTER MEMBRANE CATION EFFLUX PROTEIN"/>
    <property type="match status" value="1"/>
</dbReference>
<evidence type="ECO:0000313" key="3">
    <source>
        <dbReference type="EMBL" id="PTH78970.1"/>
    </source>
</evidence>
<dbReference type="GO" id="GO:0009279">
    <property type="term" value="C:cell outer membrane"/>
    <property type="evidence" value="ECO:0007669"/>
    <property type="project" value="UniProtKB-SubCell"/>
</dbReference>
<evidence type="ECO:0000313" key="4">
    <source>
        <dbReference type="Proteomes" id="UP000241986"/>
    </source>
</evidence>
<keyword evidence="2" id="KW-1134">Transmembrane beta strand</keyword>
<dbReference type="Proteomes" id="UP000241986">
    <property type="component" value="Unassembled WGS sequence"/>
</dbReference>
<dbReference type="GO" id="GO:0015562">
    <property type="term" value="F:efflux transmembrane transporter activity"/>
    <property type="evidence" value="ECO:0007669"/>
    <property type="project" value="InterPro"/>
</dbReference>
<keyword evidence="2" id="KW-0564">Palmitate</keyword>
<dbReference type="InterPro" id="IPR003423">
    <property type="entry name" value="OMP_efflux"/>
</dbReference>